<dbReference type="Proteomes" id="UP000325558">
    <property type="component" value="Unassembled WGS sequence"/>
</dbReference>
<dbReference type="AlphaFoldDB" id="A0A5N6YIA8"/>
<reference evidence="1" key="1">
    <citation type="submission" date="2019-04" db="EMBL/GenBank/DDBJ databases">
        <title>Friends and foes A comparative genomics study of 23 Aspergillus species from section Flavi.</title>
        <authorList>
            <consortium name="DOE Joint Genome Institute"/>
            <person name="Kjaerbolling I."/>
            <person name="Vesth T."/>
            <person name="Frisvad J.C."/>
            <person name="Nybo J.L."/>
            <person name="Theobald S."/>
            <person name="Kildgaard S."/>
            <person name="Isbrandt T."/>
            <person name="Kuo A."/>
            <person name="Sato A."/>
            <person name="Lyhne E.K."/>
            <person name="Kogle M.E."/>
            <person name="Wiebenga A."/>
            <person name="Kun R.S."/>
            <person name="Lubbers R.J."/>
            <person name="Makela M.R."/>
            <person name="Barry K."/>
            <person name="Chovatia M."/>
            <person name="Clum A."/>
            <person name="Daum C."/>
            <person name="Haridas S."/>
            <person name="He G."/>
            <person name="LaButti K."/>
            <person name="Lipzen A."/>
            <person name="Mondo S."/>
            <person name="Riley R."/>
            <person name="Salamov A."/>
            <person name="Simmons B.A."/>
            <person name="Magnuson J.K."/>
            <person name="Henrissat B."/>
            <person name="Mortensen U.H."/>
            <person name="Larsen T.O."/>
            <person name="Devries R.P."/>
            <person name="Grigoriev I.V."/>
            <person name="Machida M."/>
            <person name="Baker S.E."/>
            <person name="Andersen M.R."/>
        </authorList>
    </citation>
    <scope>NUCLEOTIDE SEQUENCE</scope>
    <source>
        <strain evidence="1">CBS 117612</strain>
    </source>
</reference>
<sequence length="54" mass="5895">MHDVLMTATPIKKMGKFPGLSEPTSPLSPFSGLSVFKGLPFGAVYRRSRIWSLG</sequence>
<protein>
    <submittedName>
        <fullName evidence="1">Uncharacterized protein</fullName>
    </submittedName>
</protein>
<dbReference type="EMBL" id="ML737125">
    <property type="protein sequence ID" value="KAE8344179.1"/>
    <property type="molecule type" value="Genomic_DNA"/>
</dbReference>
<accession>A0A5N6YIA8</accession>
<gene>
    <name evidence="1" type="ORF">BDV24DRAFT_127537</name>
</gene>
<organism evidence="1">
    <name type="scientific">Aspergillus arachidicola</name>
    <dbReference type="NCBI Taxonomy" id="656916"/>
    <lineage>
        <taxon>Eukaryota</taxon>
        <taxon>Fungi</taxon>
        <taxon>Dikarya</taxon>
        <taxon>Ascomycota</taxon>
        <taxon>Pezizomycotina</taxon>
        <taxon>Eurotiomycetes</taxon>
        <taxon>Eurotiomycetidae</taxon>
        <taxon>Eurotiales</taxon>
        <taxon>Aspergillaceae</taxon>
        <taxon>Aspergillus</taxon>
        <taxon>Aspergillus subgen. Circumdati</taxon>
    </lineage>
</organism>
<evidence type="ECO:0000313" key="1">
    <source>
        <dbReference type="EMBL" id="KAE8344179.1"/>
    </source>
</evidence>
<proteinExistence type="predicted"/>
<name>A0A5N6YIA8_9EURO</name>